<evidence type="ECO:0000313" key="3">
    <source>
        <dbReference type="Proteomes" id="UP001589833"/>
    </source>
</evidence>
<keyword evidence="3" id="KW-1185">Reference proteome</keyword>
<proteinExistence type="predicted"/>
<gene>
    <name evidence="2" type="ORF">ACFFH4_20875</name>
</gene>
<accession>A0ABV6NMC2</accession>
<dbReference type="SUPFAM" id="SSF54593">
    <property type="entry name" value="Glyoxalase/Bleomycin resistance protein/Dihydroxybiphenyl dioxygenase"/>
    <property type="match status" value="1"/>
</dbReference>
<dbReference type="Pfam" id="PF00903">
    <property type="entry name" value="Glyoxalase"/>
    <property type="match status" value="1"/>
</dbReference>
<name>A0ABV6NMC2_9BACI</name>
<protein>
    <submittedName>
        <fullName evidence="2">VOC family protein</fullName>
    </submittedName>
</protein>
<dbReference type="PROSITE" id="PS51819">
    <property type="entry name" value="VOC"/>
    <property type="match status" value="1"/>
</dbReference>
<comment type="caution">
    <text evidence="2">The sequence shown here is derived from an EMBL/GenBank/DDBJ whole genome shotgun (WGS) entry which is preliminary data.</text>
</comment>
<reference evidence="2 3" key="1">
    <citation type="submission" date="2024-09" db="EMBL/GenBank/DDBJ databases">
        <authorList>
            <person name="Sun Q."/>
            <person name="Mori K."/>
        </authorList>
    </citation>
    <scope>NUCLEOTIDE SEQUENCE [LARGE SCALE GENOMIC DNA]</scope>
    <source>
        <strain evidence="2 3">NCAIM B.02301</strain>
    </source>
</reference>
<dbReference type="InterPro" id="IPR004360">
    <property type="entry name" value="Glyas_Fos-R_dOase_dom"/>
</dbReference>
<dbReference type="InterPro" id="IPR029068">
    <property type="entry name" value="Glyas_Bleomycin-R_OHBP_Dase"/>
</dbReference>
<organism evidence="2 3">
    <name type="scientific">Halalkalibacter alkalisediminis</name>
    <dbReference type="NCBI Taxonomy" id="935616"/>
    <lineage>
        <taxon>Bacteria</taxon>
        <taxon>Bacillati</taxon>
        <taxon>Bacillota</taxon>
        <taxon>Bacilli</taxon>
        <taxon>Bacillales</taxon>
        <taxon>Bacillaceae</taxon>
        <taxon>Halalkalibacter</taxon>
    </lineage>
</organism>
<dbReference type="Proteomes" id="UP001589833">
    <property type="component" value="Unassembled WGS sequence"/>
</dbReference>
<feature type="domain" description="VOC" evidence="1">
    <location>
        <begin position="4"/>
        <end position="130"/>
    </location>
</feature>
<evidence type="ECO:0000313" key="2">
    <source>
        <dbReference type="EMBL" id="MFC0561397.1"/>
    </source>
</evidence>
<dbReference type="CDD" id="cd06587">
    <property type="entry name" value="VOC"/>
    <property type="match status" value="1"/>
</dbReference>
<dbReference type="Gene3D" id="3.10.180.10">
    <property type="entry name" value="2,3-Dihydroxybiphenyl 1,2-Dioxygenase, domain 1"/>
    <property type="match status" value="1"/>
</dbReference>
<dbReference type="InterPro" id="IPR037523">
    <property type="entry name" value="VOC_core"/>
</dbReference>
<dbReference type="EMBL" id="JBHLTR010000057">
    <property type="protein sequence ID" value="MFC0561397.1"/>
    <property type="molecule type" value="Genomic_DNA"/>
</dbReference>
<sequence length="155" mass="18105">MIKGLYEAHLPVSNLKRSIEYYKGLGLEFSHSHEDRLAFLWIEKDKSWLGLWETDRVELEYHPSIRHIAFQVTLEGLNNSVTWLTEKGYKPREAFGFEPVEPFVMAHNGIAHAKIHFNDPDGNSLELICKIENPKNITNQMYLSEWEKLNSAENY</sequence>
<dbReference type="RefSeq" id="WP_273847819.1">
    <property type="nucleotide sequence ID" value="NZ_JAQQWT010000036.1"/>
</dbReference>
<evidence type="ECO:0000259" key="1">
    <source>
        <dbReference type="PROSITE" id="PS51819"/>
    </source>
</evidence>